<protein>
    <recommendedName>
        <fullName evidence="3">Zinc finger, CCHC-type</fullName>
    </recommendedName>
</protein>
<accession>A0ABQ4YJZ2</accession>
<evidence type="ECO:0000313" key="2">
    <source>
        <dbReference type="Proteomes" id="UP001151760"/>
    </source>
</evidence>
<dbReference type="Proteomes" id="UP001151760">
    <property type="component" value="Unassembled WGS sequence"/>
</dbReference>
<evidence type="ECO:0008006" key="3">
    <source>
        <dbReference type="Google" id="ProtNLM"/>
    </source>
</evidence>
<evidence type="ECO:0000313" key="1">
    <source>
        <dbReference type="EMBL" id="GJS78144.1"/>
    </source>
</evidence>
<gene>
    <name evidence="1" type="ORF">Tco_0728025</name>
</gene>
<reference evidence="1" key="1">
    <citation type="journal article" date="2022" name="Int. J. Mol. Sci.">
        <title>Draft Genome of Tanacetum Coccineum: Genomic Comparison of Closely Related Tanacetum-Family Plants.</title>
        <authorList>
            <person name="Yamashiro T."/>
            <person name="Shiraishi A."/>
            <person name="Nakayama K."/>
            <person name="Satake H."/>
        </authorList>
    </citation>
    <scope>NUCLEOTIDE SEQUENCE</scope>
</reference>
<organism evidence="1 2">
    <name type="scientific">Tanacetum coccineum</name>
    <dbReference type="NCBI Taxonomy" id="301880"/>
    <lineage>
        <taxon>Eukaryota</taxon>
        <taxon>Viridiplantae</taxon>
        <taxon>Streptophyta</taxon>
        <taxon>Embryophyta</taxon>
        <taxon>Tracheophyta</taxon>
        <taxon>Spermatophyta</taxon>
        <taxon>Magnoliopsida</taxon>
        <taxon>eudicotyledons</taxon>
        <taxon>Gunneridae</taxon>
        <taxon>Pentapetalae</taxon>
        <taxon>asterids</taxon>
        <taxon>campanulids</taxon>
        <taxon>Asterales</taxon>
        <taxon>Asteraceae</taxon>
        <taxon>Asteroideae</taxon>
        <taxon>Anthemideae</taxon>
        <taxon>Anthemidinae</taxon>
        <taxon>Tanacetum</taxon>
    </lineage>
</organism>
<proteinExistence type="predicted"/>
<reference evidence="1" key="2">
    <citation type="submission" date="2022-01" db="EMBL/GenBank/DDBJ databases">
        <authorList>
            <person name="Yamashiro T."/>
            <person name="Shiraishi A."/>
            <person name="Satake H."/>
            <person name="Nakayama K."/>
        </authorList>
    </citation>
    <scope>NUCLEOTIDE SEQUENCE</scope>
</reference>
<name>A0ABQ4YJZ2_9ASTR</name>
<keyword evidence="2" id="KW-1185">Reference proteome</keyword>
<dbReference type="EMBL" id="BQNB010010502">
    <property type="protein sequence ID" value="GJS78144.1"/>
    <property type="molecule type" value="Genomic_DNA"/>
</dbReference>
<comment type="caution">
    <text evidence="1">The sequence shown here is derived from an EMBL/GenBank/DDBJ whole genome shotgun (WGS) entry which is preliminary data.</text>
</comment>
<sequence length="163" mass="18443">MSPIRSKSCTSLAIGERHLPIESTIASISTDVMKEALPEAPPATITAAIHNAYARRVIEQQEVACLMLVSMTLEIQKNLEDRVAFEIILELKTMFQQHVEQELFETVKAFHACKQEKGQSVSTYMFKMKAYLDQIDRIGYPMPFVLGVNLILTSLSKDYDQFV</sequence>